<accession>I7B128</accession>
<gene>
    <name evidence="1" type="ordered locus">T1E_2901</name>
</gene>
<reference evidence="2" key="1">
    <citation type="journal article" date="2013" name="Microb. Biotechnol.">
        <title>Metabolic potential of the organic-solvent tolerant Pseudomonas putida DOT-T1E deduced from its annotated genome.</title>
        <authorList>
            <person name="Udaondo Z."/>
            <person name="Molina L."/>
            <person name="Daniels C."/>
            <person name="Gomez M.J."/>
            <person name="Molina-Henares M.A."/>
            <person name="Matilla M.A."/>
            <person name="Roca A."/>
            <person name="Fernandez M."/>
            <person name="Duque E."/>
            <person name="Segura A."/>
            <person name="Ramos J.L."/>
        </authorList>
    </citation>
    <scope>NUCLEOTIDE SEQUENCE [LARGE SCALE GENOMIC DNA]</scope>
    <source>
        <strain evidence="2">DOT-T1E</strain>
    </source>
</reference>
<dbReference type="HOGENOM" id="CLU_1007851_0_0_6"/>
<dbReference type="RefSeq" id="WP_014860566.1">
    <property type="nucleotide sequence ID" value="NC_018220.1"/>
</dbReference>
<protein>
    <submittedName>
        <fullName evidence="1">Uncharacterized protein</fullName>
    </submittedName>
</protein>
<dbReference type="KEGG" id="ppx:T1E_2901"/>
<evidence type="ECO:0000313" key="2">
    <source>
        <dbReference type="Proteomes" id="UP000006503"/>
    </source>
</evidence>
<sequence>MSKKDLIATELAEFRASSAKLTDAASIVSRLGANQDFTKSLDSFVKNMTLESHHRFIHEDLAKYIRKLIYKKLEARLNIKEKPNARFKQIEELINILNKHVVIHNRMINAQLKAGYDVLSTEPTYGFIGADLSYLLNPATAEKYKKVIDECKSEQLQLANNGIPLLYTMNIGLQRFVDKKRTTLETIKYLAYYVFKFNFLNISQRYTNGFRVSIDFKHDRIIINTNRADGKTFKKEAEIIPIFTNNIMESIRITEQDIIEIIEYDIDANYINKEKI</sequence>
<dbReference type="Proteomes" id="UP000006503">
    <property type="component" value="Chromosome"/>
</dbReference>
<proteinExistence type="predicted"/>
<dbReference type="EMBL" id="CP003734">
    <property type="protein sequence ID" value="AFO48740.1"/>
    <property type="molecule type" value="Genomic_DNA"/>
</dbReference>
<evidence type="ECO:0000313" key="1">
    <source>
        <dbReference type="EMBL" id="AFO48740.1"/>
    </source>
</evidence>
<organism evidence="1 2">
    <name type="scientific">Pseudomonas putida (strain DOT-T1E)</name>
    <dbReference type="NCBI Taxonomy" id="1196325"/>
    <lineage>
        <taxon>Bacteria</taxon>
        <taxon>Pseudomonadati</taxon>
        <taxon>Pseudomonadota</taxon>
        <taxon>Gammaproteobacteria</taxon>
        <taxon>Pseudomonadales</taxon>
        <taxon>Pseudomonadaceae</taxon>
        <taxon>Pseudomonas</taxon>
    </lineage>
</organism>
<dbReference type="AlphaFoldDB" id="I7B128"/>
<name>I7B128_PSEPT</name>